<evidence type="ECO:0000256" key="11">
    <source>
        <dbReference type="HAMAP-Rule" id="MF_00042"/>
    </source>
</evidence>
<comment type="catalytic activity">
    <reaction evidence="1 11">
        <text>Endonucleolytic cleavage to 5'-phosphomonoester.</text>
        <dbReference type="EC" id="3.1.26.4"/>
    </reaction>
</comment>
<dbReference type="Gene3D" id="3.40.960.10">
    <property type="entry name" value="VSR Endonuclease"/>
    <property type="match status" value="1"/>
</dbReference>
<dbReference type="EC" id="3.1.26.4" evidence="5 11"/>
<dbReference type="Pfam" id="PF04480">
    <property type="entry name" value="DUF559"/>
    <property type="match status" value="1"/>
</dbReference>
<dbReference type="FunFam" id="3.30.420.10:FF:000089">
    <property type="entry name" value="Ribonuclease H"/>
    <property type="match status" value="1"/>
</dbReference>
<keyword evidence="8 11" id="KW-0255">Endonuclease</keyword>
<dbReference type="eggNOG" id="COG2852">
    <property type="taxonomic scope" value="Bacteria"/>
</dbReference>
<dbReference type="InterPro" id="IPR007569">
    <property type="entry name" value="DUF559"/>
</dbReference>
<dbReference type="InterPro" id="IPR047216">
    <property type="entry name" value="Endonuclease_DUF559_bact"/>
</dbReference>
<comment type="subcellular location">
    <subcellularLocation>
        <location evidence="11">Cytoplasm</location>
    </subcellularLocation>
</comment>
<evidence type="ECO:0000313" key="14">
    <source>
        <dbReference type="Proteomes" id="UP000029585"/>
    </source>
</evidence>
<evidence type="ECO:0000256" key="4">
    <source>
        <dbReference type="ARBA" id="ARBA00011245"/>
    </source>
</evidence>
<evidence type="ECO:0000256" key="8">
    <source>
        <dbReference type="ARBA" id="ARBA00022759"/>
    </source>
</evidence>
<comment type="function">
    <text evidence="2 11">Endonuclease that specifically degrades the RNA of RNA-DNA hybrids.</text>
</comment>
<dbReference type="GO" id="GO:0000287">
    <property type="term" value="F:magnesium ion binding"/>
    <property type="evidence" value="ECO:0007669"/>
    <property type="project" value="UniProtKB-UniRule"/>
</dbReference>
<dbReference type="Proteomes" id="UP000029585">
    <property type="component" value="Unassembled WGS sequence"/>
</dbReference>
<dbReference type="InterPro" id="IPR022892">
    <property type="entry name" value="RNaseHI"/>
</dbReference>
<feature type="domain" description="RNase H type-1" evidence="12">
    <location>
        <begin position="135"/>
        <end position="277"/>
    </location>
</feature>
<feature type="binding site" evidence="11">
    <location>
        <position position="144"/>
    </location>
    <ligand>
        <name>Mg(2+)</name>
        <dbReference type="ChEBI" id="CHEBI:18420"/>
        <label>1</label>
    </ligand>
</feature>
<evidence type="ECO:0000259" key="12">
    <source>
        <dbReference type="PROSITE" id="PS50879"/>
    </source>
</evidence>
<keyword evidence="6 11" id="KW-0540">Nuclease</keyword>
<feature type="binding site" evidence="11">
    <location>
        <position position="204"/>
    </location>
    <ligand>
        <name>Mg(2+)</name>
        <dbReference type="ChEBI" id="CHEBI:18420"/>
        <label>1</label>
    </ligand>
</feature>
<dbReference type="eggNOG" id="COG0328">
    <property type="taxonomic scope" value="Bacteria"/>
</dbReference>
<feature type="binding site" evidence="11">
    <location>
        <position position="269"/>
    </location>
    <ligand>
        <name>Mg(2+)</name>
        <dbReference type="ChEBI" id="CHEBI:18420"/>
        <label>2</label>
    </ligand>
</feature>
<comment type="subunit">
    <text evidence="4 11">Monomer.</text>
</comment>
<evidence type="ECO:0000256" key="7">
    <source>
        <dbReference type="ARBA" id="ARBA00022723"/>
    </source>
</evidence>
<evidence type="ECO:0000313" key="13">
    <source>
        <dbReference type="EMBL" id="KGF57458.1"/>
    </source>
</evidence>
<dbReference type="GO" id="GO:0003676">
    <property type="term" value="F:nucleic acid binding"/>
    <property type="evidence" value="ECO:0007669"/>
    <property type="project" value="InterPro"/>
</dbReference>
<feature type="binding site" evidence="11">
    <location>
        <position position="182"/>
    </location>
    <ligand>
        <name>Mg(2+)</name>
        <dbReference type="ChEBI" id="CHEBI:18420"/>
        <label>1</label>
    </ligand>
</feature>
<dbReference type="HOGENOM" id="CLU_086591_0_0_9"/>
<proteinExistence type="inferred from homology"/>
<name>A0A096BDG1_FLAPL</name>
<keyword evidence="9 11" id="KW-0378">Hydrolase</keyword>
<dbReference type="PROSITE" id="PS50879">
    <property type="entry name" value="RNASE_H_1"/>
    <property type="match status" value="1"/>
</dbReference>
<dbReference type="GO" id="GO:0005737">
    <property type="term" value="C:cytoplasm"/>
    <property type="evidence" value="ECO:0007669"/>
    <property type="project" value="UniProtKB-SubCell"/>
</dbReference>
<dbReference type="PANTHER" id="PTHR38590">
    <property type="entry name" value="BLL0828 PROTEIN"/>
    <property type="match status" value="1"/>
</dbReference>
<gene>
    <name evidence="11" type="primary">rnhA</name>
    <name evidence="13" type="ORF">HMPREF9460_00096</name>
</gene>
<dbReference type="CDD" id="cd01038">
    <property type="entry name" value="Endonuclease_DUF559"/>
    <property type="match status" value="1"/>
</dbReference>
<dbReference type="SUPFAM" id="SSF53098">
    <property type="entry name" value="Ribonuclease H-like"/>
    <property type="match status" value="1"/>
</dbReference>
<keyword evidence="10 11" id="KW-0460">Magnesium</keyword>
<evidence type="ECO:0000256" key="6">
    <source>
        <dbReference type="ARBA" id="ARBA00022722"/>
    </source>
</evidence>
<evidence type="ECO:0000256" key="1">
    <source>
        <dbReference type="ARBA" id="ARBA00000077"/>
    </source>
</evidence>
<dbReference type="PATRIC" id="fig|742738.3.peg.100"/>
<organism evidence="13 14">
    <name type="scientific">Flavonifractor plautii 1_3_50AFAA</name>
    <dbReference type="NCBI Taxonomy" id="742738"/>
    <lineage>
        <taxon>Bacteria</taxon>
        <taxon>Bacillati</taxon>
        <taxon>Bacillota</taxon>
        <taxon>Clostridia</taxon>
        <taxon>Eubacteriales</taxon>
        <taxon>Oscillospiraceae</taxon>
        <taxon>Flavonifractor</taxon>
    </lineage>
</organism>
<dbReference type="GO" id="GO:0004523">
    <property type="term" value="F:RNA-DNA hybrid ribonuclease activity"/>
    <property type="evidence" value="ECO:0007669"/>
    <property type="project" value="UniProtKB-UniRule"/>
</dbReference>
<evidence type="ECO:0000256" key="2">
    <source>
        <dbReference type="ARBA" id="ARBA00004065"/>
    </source>
</evidence>
<dbReference type="Pfam" id="PF00075">
    <property type="entry name" value="RNase_H"/>
    <property type="match status" value="1"/>
</dbReference>
<dbReference type="InterPro" id="IPR011335">
    <property type="entry name" value="Restrct_endonuc-II-like"/>
</dbReference>
<evidence type="ECO:0000256" key="3">
    <source>
        <dbReference type="ARBA" id="ARBA00005300"/>
    </source>
</evidence>
<sequence>MEQKEKPLTRAQELRKNATKEENHLWYDFLRTYPVQFLRQKPFGPYIVDFYCHKAKLAIELDGSQHYEGNGPEQDKIRTAYLQEVEKIRVLRFTNLEIKQNFEGVCAAIDRQVRAALPSSGPAGHLPPGEGHRRFMKTVTIYTDGACSGNPGPGGWGAILQYGEFHKELSGGEPHTTNNRMELTGVITALEALKEPCEVELYSDSKYVIDALQKGWAKGWRARGWIKSDKKPALNPDLWERLLALCELHTVRLHWVKGHADNPHNNRCDELAVAESRKYK</sequence>
<dbReference type="HAMAP" id="MF_00042">
    <property type="entry name" value="RNase_H"/>
    <property type="match status" value="1"/>
</dbReference>
<comment type="similarity">
    <text evidence="3 11">Belongs to the RNase H family.</text>
</comment>
<dbReference type="InterPro" id="IPR036397">
    <property type="entry name" value="RNaseH_sf"/>
</dbReference>
<evidence type="ECO:0000256" key="10">
    <source>
        <dbReference type="ARBA" id="ARBA00022842"/>
    </source>
</evidence>
<dbReference type="AlphaFoldDB" id="A0A096BDG1"/>
<comment type="cofactor">
    <cofactor evidence="11">
        <name>Mg(2+)</name>
        <dbReference type="ChEBI" id="CHEBI:18420"/>
    </cofactor>
    <text evidence="11">Binds 1 Mg(2+) ion per subunit. May bind a second metal ion at a regulatory site, or after substrate binding.</text>
</comment>
<reference evidence="13 14" key="1">
    <citation type="submission" date="2011-08" db="EMBL/GenBank/DDBJ databases">
        <title>The Genome Sequence of Clostridium orbiscindens 1_3_50AFAA.</title>
        <authorList>
            <consortium name="The Broad Institute Genome Sequencing Platform"/>
            <person name="Earl A."/>
            <person name="Ward D."/>
            <person name="Feldgarden M."/>
            <person name="Gevers D."/>
            <person name="Daigneault M."/>
            <person name="Strauss J."/>
            <person name="Allen-Vercoe E."/>
            <person name="Young S.K."/>
            <person name="Zeng Q."/>
            <person name="Gargeya S."/>
            <person name="Fitzgerald M."/>
            <person name="Haas B."/>
            <person name="Abouelleil A."/>
            <person name="Alvarado L."/>
            <person name="Arachchi H.M."/>
            <person name="Berlin A."/>
            <person name="Brown A."/>
            <person name="Chapman S.B."/>
            <person name="Chen Z."/>
            <person name="Dunbar C."/>
            <person name="Freedman E."/>
            <person name="Gearin G."/>
            <person name="Gellesch M."/>
            <person name="Goldberg J."/>
            <person name="Griggs A."/>
            <person name="Gujja S."/>
            <person name="Heiman D."/>
            <person name="Howarth C."/>
            <person name="Larson L."/>
            <person name="Lui A."/>
            <person name="MacDonald P.J.P."/>
            <person name="Montmayeur A."/>
            <person name="Murphy C."/>
            <person name="Neiman D."/>
            <person name="Pearson M."/>
            <person name="Priest M."/>
            <person name="Roberts A."/>
            <person name="Saif S."/>
            <person name="Shea T."/>
            <person name="Shenoy N."/>
            <person name="Sisk P."/>
            <person name="Stolte C."/>
            <person name="Sykes S."/>
            <person name="Wortman J."/>
            <person name="Nusbaum C."/>
            <person name="Birren B."/>
        </authorList>
    </citation>
    <scope>NUCLEOTIDE SEQUENCE [LARGE SCALE GENOMIC DNA]</scope>
    <source>
        <strain evidence="13 14">1_3_50AFAA</strain>
    </source>
</reference>
<dbReference type="NCBIfam" id="NF001236">
    <property type="entry name" value="PRK00203.1"/>
    <property type="match status" value="1"/>
</dbReference>
<dbReference type="SUPFAM" id="SSF52980">
    <property type="entry name" value="Restriction endonuclease-like"/>
    <property type="match status" value="1"/>
</dbReference>
<accession>A0A096BDG1</accession>
<dbReference type="PANTHER" id="PTHR38590:SF1">
    <property type="entry name" value="BLL0828 PROTEIN"/>
    <property type="match status" value="1"/>
</dbReference>
<evidence type="ECO:0000256" key="5">
    <source>
        <dbReference type="ARBA" id="ARBA00012180"/>
    </source>
</evidence>
<dbReference type="Gene3D" id="3.30.420.10">
    <property type="entry name" value="Ribonuclease H-like superfamily/Ribonuclease H"/>
    <property type="match status" value="1"/>
</dbReference>
<dbReference type="CDD" id="cd09278">
    <property type="entry name" value="RNase_HI_prokaryote_like"/>
    <property type="match status" value="1"/>
</dbReference>
<evidence type="ECO:0000256" key="9">
    <source>
        <dbReference type="ARBA" id="ARBA00022801"/>
    </source>
</evidence>
<comment type="caution">
    <text evidence="13">The sequence shown here is derived from an EMBL/GenBank/DDBJ whole genome shotgun (WGS) entry which is preliminary data.</text>
</comment>
<protein>
    <recommendedName>
        <fullName evidence="5 11">Ribonuclease H</fullName>
        <shortName evidence="11">RNase H</shortName>
        <ecNumber evidence="5 11">3.1.26.4</ecNumber>
    </recommendedName>
</protein>
<keyword evidence="14" id="KW-1185">Reference proteome</keyword>
<keyword evidence="7 11" id="KW-0479">Metal-binding</keyword>
<dbReference type="InterPro" id="IPR002156">
    <property type="entry name" value="RNaseH_domain"/>
</dbReference>
<dbReference type="EMBL" id="ADLO01000004">
    <property type="protein sequence ID" value="KGF57458.1"/>
    <property type="molecule type" value="Genomic_DNA"/>
</dbReference>
<dbReference type="InterPro" id="IPR012337">
    <property type="entry name" value="RNaseH-like_sf"/>
</dbReference>
<dbReference type="GO" id="GO:0006401">
    <property type="term" value="P:RNA catabolic process"/>
    <property type="evidence" value="ECO:0007669"/>
    <property type="project" value="UniProtKB-UniRule"/>
</dbReference>
<keyword evidence="11" id="KW-0963">Cytoplasm</keyword>
<feature type="binding site" evidence="11">
    <location>
        <position position="144"/>
    </location>
    <ligand>
        <name>Mg(2+)</name>
        <dbReference type="ChEBI" id="CHEBI:18420"/>
        <label>2</label>
    </ligand>
</feature>